<feature type="compositionally biased region" description="Basic and acidic residues" evidence="1">
    <location>
        <begin position="877"/>
        <end position="889"/>
    </location>
</feature>
<feature type="compositionally biased region" description="Basic and acidic residues" evidence="1">
    <location>
        <begin position="1163"/>
        <end position="1179"/>
    </location>
</feature>
<feature type="compositionally biased region" description="Pro residues" evidence="1">
    <location>
        <begin position="356"/>
        <end position="370"/>
    </location>
</feature>
<accession>A0AA38HER6</accession>
<feature type="compositionally biased region" description="Polar residues" evidence="1">
    <location>
        <begin position="823"/>
        <end position="834"/>
    </location>
</feature>
<name>A0AA38HER6_9TREE</name>
<feature type="compositionally biased region" description="Basic and acidic residues" evidence="1">
    <location>
        <begin position="569"/>
        <end position="579"/>
    </location>
</feature>
<feature type="compositionally biased region" description="Low complexity" evidence="1">
    <location>
        <begin position="494"/>
        <end position="505"/>
    </location>
</feature>
<evidence type="ECO:0008006" key="4">
    <source>
        <dbReference type="Google" id="ProtNLM"/>
    </source>
</evidence>
<feature type="compositionally biased region" description="Low complexity" evidence="1">
    <location>
        <begin position="387"/>
        <end position="403"/>
    </location>
</feature>
<dbReference type="AlphaFoldDB" id="A0AA38HER6"/>
<feature type="compositionally biased region" description="Polar residues" evidence="1">
    <location>
        <begin position="515"/>
        <end position="524"/>
    </location>
</feature>
<feature type="compositionally biased region" description="Low complexity" evidence="1">
    <location>
        <begin position="608"/>
        <end position="618"/>
    </location>
</feature>
<feature type="compositionally biased region" description="Polar residues" evidence="1">
    <location>
        <begin position="313"/>
        <end position="328"/>
    </location>
</feature>
<comment type="caution">
    <text evidence="2">The sequence shown here is derived from an EMBL/GenBank/DDBJ whole genome shotgun (WGS) entry which is preliminary data.</text>
</comment>
<feature type="compositionally biased region" description="Basic residues" evidence="1">
    <location>
        <begin position="643"/>
        <end position="654"/>
    </location>
</feature>
<feature type="region of interest" description="Disordered" evidence="1">
    <location>
        <begin position="263"/>
        <end position="455"/>
    </location>
</feature>
<feature type="compositionally biased region" description="Low complexity" evidence="1">
    <location>
        <begin position="1183"/>
        <end position="1199"/>
    </location>
</feature>
<feature type="compositionally biased region" description="Low complexity" evidence="1">
    <location>
        <begin position="786"/>
        <end position="805"/>
    </location>
</feature>
<sequence>MADDITAWLAGAIVKFDKDHQQNFAEVAHGKLAQLSKFTTYRDEDDPHKQIVGVLSDKTHWVWVKFDVAATDEFEESRHGLPSESLTSHLRAVFRIKKYRISLQARETPSRSRSLSRAGSELDVGLHTPQIPRVWFEILEWEIPLGDDKDPEYREKSVEVGMGKEDGEVQKVLRKWWAGEADDESLEKQAEARAKEGSPSRARDLVIPPQPPVIVNVLKTNTTKSPLDGLLAGHKPIPDWYFDVPDDQRAILDSIEMFGRDVEDDTAVEPSRQAEAVAAVPSVSRPLPRTGGPNAEAGPSRQAQAHVVAPPATATSRPEATLQPNTEAGPSRQPGRPAAEPSVPPQAAALSVPPTLHQPPTPPKSPPVVVPPQGTGPQAGRTAPLLSRPSAIPPRRGPRASGPGPVPPTQPAREPEPELAEPEPEHAPSPPRRSGSVAMSSPEPEDPPYTEVHIAALPLSPEAKLEPARSLPLAAALPPAATARSKPRTVSSLGQTGSQATQATQHPRDPRARSSLPTPATSSDPGIHVEKSFPLQLGQRMPEVRASLPTPEAADPSPNGEEEEEEKAEDSSSREDSPPPKKPAKKVHKMRRSIQPAEPVQRVKRESSPAAPEPSSSAGADHRPRSDGEETDEAELSSESIKRRQRVREKKAAKAVKAAKEPKSSQRLPPSSPPDSDPDPSPPPKGHERKKGSTSAVDRNPDPPAASRKRRRPLPSDGEDQPDPSLERRVRRSSGLPARSSAVNARDHEGTSSPIDVKPTPPKSSPSNGGAGPPRSAEAIRSGSKSHSQSLSQSHRRTQTQTQTLEVSSVEEAQRPISGLPRESSTLWPNNKSQAGRLRTPSESLPESVKSQGVYGIGGAGGVDDEEEEEEEEVEEVEARQGEERREVKEEGEEEEEEEEEAEYHSEESLPQPESESQPEVFHRELKKSVGAKLVEESVESGEKAPASSGQSSKSVKSDGILVEDSEESQEKAKEKARVKGKGKEKVVETEVKVKEERGVKRSREREREREASASKSVQPRERAQERSVPPTVKRLKVETAPVPPRSSSTRPADPSVAHPPPREPARSTSFSTVRASGNGRSATPAGAPHAQPQPLAGPSLIAPTSTLPAGPSNRALAPSATSKPTSKVPGKPLVSDRNPQHSAKSTSASSSRLPTKAPRQSEPPRDAERPVKRPRVSDPVKAGGSSRQASAALSRSGAVGIDIGERVPTPGQGQQLQQTASSAPVAVPRLGGFRPDLSVTGGLGQEWLLKALDEVKQIRRLKGQA</sequence>
<feature type="region of interest" description="Disordered" evidence="1">
    <location>
        <begin position="187"/>
        <end position="207"/>
    </location>
</feature>
<feature type="compositionally biased region" description="Low complexity" evidence="1">
    <location>
        <begin position="1209"/>
        <end position="1223"/>
    </location>
</feature>
<keyword evidence="3" id="KW-1185">Reference proteome</keyword>
<dbReference type="Proteomes" id="UP001164286">
    <property type="component" value="Unassembled WGS sequence"/>
</dbReference>
<feature type="compositionally biased region" description="Polar residues" evidence="1">
    <location>
        <begin position="841"/>
        <end position="851"/>
    </location>
</feature>
<feature type="compositionally biased region" description="Basic and acidic residues" evidence="1">
    <location>
        <begin position="187"/>
        <end position="204"/>
    </location>
</feature>
<evidence type="ECO:0000313" key="2">
    <source>
        <dbReference type="EMBL" id="KAI9639020.1"/>
    </source>
</evidence>
<protein>
    <recommendedName>
        <fullName evidence="4">Telomere replication protein EST3</fullName>
    </recommendedName>
</protein>
<proteinExistence type="predicted"/>
<feature type="compositionally biased region" description="Low complexity" evidence="1">
    <location>
        <begin position="1143"/>
        <end position="1152"/>
    </location>
</feature>
<feature type="compositionally biased region" description="Pro residues" evidence="1">
    <location>
        <begin position="670"/>
        <end position="684"/>
    </location>
</feature>
<feature type="compositionally biased region" description="Basic residues" evidence="1">
    <location>
        <begin position="582"/>
        <end position="592"/>
    </location>
</feature>
<evidence type="ECO:0000313" key="3">
    <source>
        <dbReference type="Proteomes" id="UP001164286"/>
    </source>
</evidence>
<dbReference type="EMBL" id="JAKWFO010000002">
    <property type="protein sequence ID" value="KAI9639020.1"/>
    <property type="molecule type" value="Genomic_DNA"/>
</dbReference>
<evidence type="ECO:0000256" key="1">
    <source>
        <dbReference type="SAM" id="MobiDB-lite"/>
    </source>
</evidence>
<feature type="compositionally biased region" description="Acidic residues" evidence="1">
    <location>
        <begin position="890"/>
        <end position="902"/>
    </location>
</feature>
<feature type="region of interest" description="Disordered" evidence="1">
    <location>
        <begin position="476"/>
        <end position="1223"/>
    </location>
</feature>
<feature type="compositionally biased region" description="Polar residues" evidence="1">
    <location>
        <begin position="1067"/>
        <end position="1082"/>
    </location>
</feature>
<dbReference type="RefSeq" id="XP_052948797.1">
    <property type="nucleotide sequence ID" value="XM_053088254.1"/>
</dbReference>
<organism evidence="2 3">
    <name type="scientific">Dioszegia hungarica</name>
    <dbReference type="NCBI Taxonomy" id="4972"/>
    <lineage>
        <taxon>Eukaryota</taxon>
        <taxon>Fungi</taxon>
        <taxon>Dikarya</taxon>
        <taxon>Basidiomycota</taxon>
        <taxon>Agaricomycotina</taxon>
        <taxon>Tremellomycetes</taxon>
        <taxon>Tremellales</taxon>
        <taxon>Bulleribasidiaceae</taxon>
        <taxon>Dioszegia</taxon>
    </lineage>
</organism>
<dbReference type="GeneID" id="77727459"/>
<feature type="compositionally biased region" description="Low complexity" evidence="1">
    <location>
        <begin position="909"/>
        <end position="920"/>
    </location>
</feature>
<feature type="compositionally biased region" description="Acidic residues" evidence="1">
    <location>
        <begin position="863"/>
        <end position="876"/>
    </location>
</feature>
<feature type="compositionally biased region" description="Basic and acidic residues" evidence="1">
    <location>
        <begin position="969"/>
        <end position="1026"/>
    </location>
</feature>
<gene>
    <name evidence="2" type="ORF">MKK02DRAFT_31282</name>
</gene>
<reference evidence="2" key="1">
    <citation type="journal article" date="2022" name="G3 (Bethesda)">
        <title>High quality genome of the basidiomycete yeast Dioszegia hungarica PDD-24b-2 isolated from cloud water.</title>
        <authorList>
            <person name="Jarrige D."/>
            <person name="Haridas S."/>
            <person name="Bleykasten-Grosshans C."/>
            <person name="Joly M."/>
            <person name="Nadalig T."/>
            <person name="Sancelme M."/>
            <person name="Vuilleumier S."/>
            <person name="Grigoriev I.V."/>
            <person name="Amato P."/>
            <person name="Bringel F."/>
        </authorList>
    </citation>
    <scope>NUCLEOTIDE SEQUENCE</scope>
    <source>
        <strain evidence="2">PDD-24b-2</strain>
    </source>
</reference>